<reference evidence="2" key="1">
    <citation type="journal article" date="2020" name="bioRxiv">
        <title>Whole genome comparisons of ergot fungi reveals the divergence and evolution of species within the genus Claviceps are the result of varying mechanisms driving genome evolution and host range expansion.</title>
        <authorList>
            <person name="Wyka S.A."/>
            <person name="Mondo S.J."/>
            <person name="Liu M."/>
            <person name="Dettman J."/>
            <person name="Nalam V."/>
            <person name="Broders K.D."/>
        </authorList>
    </citation>
    <scope>NUCLEOTIDE SEQUENCE</scope>
    <source>
        <strain evidence="2">CCC 602</strain>
    </source>
</reference>
<proteinExistence type="predicted"/>
<organism evidence="2 3">
    <name type="scientific">Claviceps pusilla</name>
    <dbReference type="NCBI Taxonomy" id="123648"/>
    <lineage>
        <taxon>Eukaryota</taxon>
        <taxon>Fungi</taxon>
        <taxon>Dikarya</taxon>
        <taxon>Ascomycota</taxon>
        <taxon>Pezizomycotina</taxon>
        <taxon>Sordariomycetes</taxon>
        <taxon>Hypocreomycetidae</taxon>
        <taxon>Hypocreales</taxon>
        <taxon>Clavicipitaceae</taxon>
        <taxon>Claviceps</taxon>
    </lineage>
</organism>
<dbReference type="AlphaFoldDB" id="A0A9P7SXD3"/>
<feature type="compositionally biased region" description="Polar residues" evidence="1">
    <location>
        <begin position="1"/>
        <end position="16"/>
    </location>
</feature>
<dbReference type="Proteomes" id="UP000748025">
    <property type="component" value="Unassembled WGS sequence"/>
</dbReference>
<comment type="caution">
    <text evidence="2">The sequence shown here is derived from an EMBL/GenBank/DDBJ whole genome shotgun (WGS) entry which is preliminary data.</text>
</comment>
<protein>
    <submittedName>
        <fullName evidence="2">Uncharacterized protein</fullName>
    </submittedName>
</protein>
<sequence length="83" mass="9058">MLCSPTGSARSIPSTHSAHEYKSQHSIITSPSLRPHPVSHLPPPQPNTMQKLQQPRSQGCISRNSAVDTVIGDLERKPLLVRA</sequence>
<dbReference type="EMBL" id="SRPW01002578">
    <property type="protein sequence ID" value="KAG5991894.1"/>
    <property type="molecule type" value="Genomic_DNA"/>
</dbReference>
<gene>
    <name evidence="2" type="ORF">E4U43_003908</name>
</gene>
<evidence type="ECO:0000256" key="1">
    <source>
        <dbReference type="SAM" id="MobiDB-lite"/>
    </source>
</evidence>
<name>A0A9P7SXD3_9HYPO</name>
<keyword evidence="3" id="KW-1185">Reference proteome</keyword>
<feature type="compositionally biased region" description="Low complexity" evidence="1">
    <location>
        <begin position="30"/>
        <end position="39"/>
    </location>
</feature>
<accession>A0A9P7SXD3</accession>
<feature type="compositionally biased region" description="Polar residues" evidence="1">
    <location>
        <begin position="47"/>
        <end position="64"/>
    </location>
</feature>
<feature type="region of interest" description="Disordered" evidence="1">
    <location>
        <begin position="1"/>
        <end position="64"/>
    </location>
</feature>
<evidence type="ECO:0000313" key="2">
    <source>
        <dbReference type="EMBL" id="KAG5991894.1"/>
    </source>
</evidence>
<evidence type="ECO:0000313" key="3">
    <source>
        <dbReference type="Proteomes" id="UP000748025"/>
    </source>
</evidence>